<feature type="modified residue" description="N6-(pyridoxal phosphate)lysine" evidence="12">
    <location>
        <position position="329"/>
    </location>
</feature>
<keyword evidence="10" id="KW-0413">Isomerase</keyword>
<organism evidence="14 15">
    <name type="scientific">Methylocella silvestris</name>
    <dbReference type="NCBI Taxonomy" id="199596"/>
    <lineage>
        <taxon>Bacteria</taxon>
        <taxon>Pseudomonadati</taxon>
        <taxon>Pseudomonadota</taxon>
        <taxon>Alphaproteobacteria</taxon>
        <taxon>Hyphomicrobiales</taxon>
        <taxon>Beijerinckiaceae</taxon>
        <taxon>Methylocella</taxon>
    </lineage>
</organism>
<keyword evidence="8" id="KW-0408">Iron</keyword>
<evidence type="ECO:0000256" key="6">
    <source>
        <dbReference type="ARBA" id="ARBA00022723"/>
    </source>
</evidence>
<dbReference type="InterPro" id="IPR022447">
    <property type="entry name" value="Lys_aminomutase-rel"/>
</dbReference>
<dbReference type="Gene3D" id="3.20.20.70">
    <property type="entry name" value="Aldolase class I"/>
    <property type="match status" value="1"/>
</dbReference>
<evidence type="ECO:0000256" key="4">
    <source>
        <dbReference type="ARBA" id="ARBA00022485"/>
    </source>
</evidence>
<evidence type="ECO:0000313" key="15">
    <source>
        <dbReference type="Proteomes" id="UP000236286"/>
    </source>
</evidence>
<accession>A0A2J7TH43</accession>
<feature type="binding site" evidence="11">
    <location>
        <position position="122"/>
    </location>
    <ligand>
        <name>[4Fe-4S] cluster</name>
        <dbReference type="ChEBI" id="CHEBI:49883"/>
        <note>4Fe-4S-S-AdoMet</note>
    </ligand>
</feature>
<dbReference type="PROSITE" id="PS51918">
    <property type="entry name" value="RADICAL_SAM"/>
    <property type="match status" value="1"/>
</dbReference>
<dbReference type="Pfam" id="PF04055">
    <property type="entry name" value="Radical_SAM"/>
    <property type="match status" value="1"/>
</dbReference>
<evidence type="ECO:0000259" key="13">
    <source>
        <dbReference type="PROSITE" id="PS51918"/>
    </source>
</evidence>
<evidence type="ECO:0000256" key="5">
    <source>
        <dbReference type="ARBA" id="ARBA00022691"/>
    </source>
</evidence>
<gene>
    <name evidence="14" type="ORF">CR492_10790</name>
</gene>
<evidence type="ECO:0000256" key="3">
    <source>
        <dbReference type="ARBA" id="ARBA00008703"/>
    </source>
</evidence>
<comment type="caution">
    <text evidence="14">The sequence shown here is derived from an EMBL/GenBank/DDBJ whole genome shotgun (WGS) entry which is preliminary data.</text>
</comment>
<dbReference type="NCBIfam" id="TIGR03822">
    <property type="entry name" value="AblA_like_2"/>
    <property type="match status" value="1"/>
</dbReference>
<dbReference type="SFLD" id="SFLDS00029">
    <property type="entry name" value="Radical_SAM"/>
    <property type="match status" value="1"/>
</dbReference>
<evidence type="ECO:0000313" key="14">
    <source>
        <dbReference type="EMBL" id="PNG26069.1"/>
    </source>
</evidence>
<dbReference type="PIRSF" id="PIRSF004911">
    <property type="entry name" value="DUF160"/>
    <property type="match status" value="1"/>
</dbReference>
<dbReference type="InterPro" id="IPR007197">
    <property type="entry name" value="rSAM"/>
</dbReference>
<dbReference type="GO" id="GO:0016853">
    <property type="term" value="F:isomerase activity"/>
    <property type="evidence" value="ECO:0007669"/>
    <property type="project" value="UniProtKB-KW"/>
</dbReference>
<dbReference type="EMBL" id="PDZR01000010">
    <property type="protein sequence ID" value="PNG26069.1"/>
    <property type="molecule type" value="Genomic_DNA"/>
</dbReference>
<evidence type="ECO:0000256" key="8">
    <source>
        <dbReference type="ARBA" id="ARBA00023004"/>
    </source>
</evidence>
<comment type="similarity">
    <text evidence="3">Belongs to the radical SAM superfamily. KamA family.</text>
</comment>
<dbReference type="Proteomes" id="UP000236286">
    <property type="component" value="Unassembled WGS sequence"/>
</dbReference>
<evidence type="ECO:0000256" key="2">
    <source>
        <dbReference type="ARBA" id="ARBA00001966"/>
    </source>
</evidence>
<dbReference type="OrthoDB" id="9768064at2"/>
<evidence type="ECO:0000256" key="7">
    <source>
        <dbReference type="ARBA" id="ARBA00022898"/>
    </source>
</evidence>
<protein>
    <submittedName>
        <fullName evidence="14">Lysine 2,3-aminomutase</fullName>
    </submittedName>
</protein>
<evidence type="ECO:0000256" key="9">
    <source>
        <dbReference type="ARBA" id="ARBA00023014"/>
    </source>
</evidence>
<dbReference type="SUPFAM" id="SSF102114">
    <property type="entry name" value="Radical SAM enzymes"/>
    <property type="match status" value="1"/>
</dbReference>
<evidence type="ECO:0000256" key="12">
    <source>
        <dbReference type="PIRSR" id="PIRSR603739-50"/>
    </source>
</evidence>
<dbReference type="InterPro" id="IPR013785">
    <property type="entry name" value="Aldolase_TIM"/>
</dbReference>
<proteinExistence type="inferred from homology"/>
<comment type="cofactor">
    <cofactor evidence="2">
        <name>[4Fe-4S] cluster</name>
        <dbReference type="ChEBI" id="CHEBI:49883"/>
    </cofactor>
</comment>
<keyword evidence="4 11" id="KW-0004">4Fe-4S</keyword>
<dbReference type="PANTHER" id="PTHR30538">
    <property type="entry name" value="LYSINE 2,3-AMINOMUTASE-RELATED"/>
    <property type="match status" value="1"/>
</dbReference>
<dbReference type="SFLD" id="SFLDG01070">
    <property type="entry name" value="PLP-dependent"/>
    <property type="match status" value="1"/>
</dbReference>
<sequence>MIATATSAPAKTSPAKTLRSADDLIEAGLAPAGLRTEIARVGETYAIAVTPAVAALIEPGDPADPIARQFVPDVAELSPRPEDLADPIGDEAYSPVEGVVHRYPDRVLLKLLLVCPVYCRFCFRREMIGPGKSAHLSPEALDAALAYIAGDPRIWEVILTGGDPFAISPRRLGAIMERLATIEHVRIVRVHTRVPCVDPDAIDSALIDALKKSGKTVYVALHANHPRELTSKARAACARLIDAGIPMLSQSVLLAGINDDAETLAALMRGFVEARIKPYYLHHLDLAPGVAHFRVDIEKGRELMRQLRGRLSGLCQPAYMLDAPGGYGKSPIGPDFIEPAGVDGVFRVRDYQGRTHLYPPQVP</sequence>
<evidence type="ECO:0000256" key="11">
    <source>
        <dbReference type="PIRSR" id="PIRSR004911-1"/>
    </source>
</evidence>
<reference evidence="14 15" key="1">
    <citation type="submission" date="2017-10" db="EMBL/GenBank/DDBJ databases">
        <title>Genome announcement of Methylocella silvestris TVC from permafrost.</title>
        <authorList>
            <person name="Wang J."/>
            <person name="Geng K."/>
            <person name="Ul-Haque F."/>
            <person name="Crombie A.T."/>
            <person name="Street L.E."/>
            <person name="Wookey P.A."/>
            <person name="Murrell J.C."/>
            <person name="Pratscher J."/>
        </authorList>
    </citation>
    <scope>NUCLEOTIDE SEQUENCE [LARGE SCALE GENOMIC DNA]</scope>
    <source>
        <strain evidence="14 15">TVC</strain>
    </source>
</reference>
<dbReference type="GO" id="GO:0051539">
    <property type="term" value="F:4 iron, 4 sulfur cluster binding"/>
    <property type="evidence" value="ECO:0007669"/>
    <property type="project" value="UniProtKB-KW"/>
</dbReference>
<dbReference type="AlphaFoldDB" id="A0A2J7TH43"/>
<feature type="binding site" evidence="11">
    <location>
        <position position="119"/>
    </location>
    <ligand>
        <name>[4Fe-4S] cluster</name>
        <dbReference type="ChEBI" id="CHEBI:49883"/>
        <note>4Fe-4S-S-AdoMet</note>
    </ligand>
</feature>
<dbReference type="InterPro" id="IPR058240">
    <property type="entry name" value="rSAM_sf"/>
</dbReference>
<keyword evidence="7 12" id="KW-0663">Pyridoxal phosphate</keyword>
<evidence type="ECO:0000256" key="1">
    <source>
        <dbReference type="ARBA" id="ARBA00001933"/>
    </source>
</evidence>
<comment type="cofactor">
    <cofactor evidence="1 12">
        <name>pyridoxal 5'-phosphate</name>
        <dbReference type="ChEBI" id="CHEBI:597326"/>
    </cofactor>
</comment>
<keyword evidence="6 11" id="KW-0479">Metal-binding</keyword>
<keyword evidence="9 11" id="KW-0411">Iron-sulfur</keyword>
<keyword evidence="5" id="KW-0949">S-adenosyl-L-methionine</keyword>
<feature type="domain" description="Radical SAM core" evidence="13">
    <location>
        <begin position="101"/>
        <end position="314"/>
    </location>
</feature>
<name>A0A2J7TH43_METSI</name>
<dbReference type="RefSeq" id="WP_102843752.1">
    <property type="nucleotide sequence ID" value="NZ_PDZR01000010.1"/>
</dbReference>
<feature type="binding site" evidence="11">
    <location>
        <position position="115"/>
    </location>
    <ligand>
        <name>[4Fe-4S] cluster</name>
        <dbReference type="ChEBI" id="CHEBI:49883"/>
        <note>4Fe-4S-S-AdoMet</note>
    </ligand>
</feature>
<dbReference type="InterPro" id="IPR003739">
    <property type="entry name" value="Lys_aminomutase/Glu_NH3_mut"/>
</dbReference>
<dbReference type="CDD" id="cd01335">
    <property type="entry name" value="Radical_SAM"/>
    <property type="match status" value="1"/>
</dbReference>
<dbReference type="GO" id="GO:0046872">
    <property type="term" value="F:metal ion binding"/>
    <property type="evidence" value="ECO:0007669"/>
    <property type="project" value="UniProtKB-KW"/>
</dbReference>
<evidence type="ECO:0000256" key="10">
    <source>
        <dbReference type="ARBA" id="ARBA00023235"/>
    </source>
</evidence>
<dbReference type="PANTHER" id="PTHR30538:SF1">
    <property type="entry name" value="L-LYSINE 2,3-AMINOMUTASE"/>
    <property type="match status" value="1"/>
</dbReference>
<dbReference type="InterPro" id="IPR006638">
    <property type="entry name" value="Elp3/MiaA/NifB-like_rSAM"/>
</dbReference>
<dbReference type="NCBIfam" id="TIGR00238">
    <property type="entry name" value="KamA family radical SAM protein"/>
    <property type="match status" value="1"/>
</dbReference>
<dbReference type="SMART" id="SM00729">
    <property type="entry name" value="Elp3"/>
    <property type="match status" value="1"/>
</dbReference>